<dbReference type="SUPFAM" id="SSF52980">
    <property type="entry name" value="Restriction endonuclease-like"/>
    <property type="match status" value="1"/>
</dbReference>
<protein>
    <submittedName>
        <fullName evidence="3">Type IV toxin-antitoxin system AbiEi family antitoxin domain-containing protein</fullName>
    </submittedName>
</protein>
<accession>A0ABP7I352</accession>
<feature type="region of interest" description="Disordered" evidence="1">
    <location>
        <begin position="1"/>
        <end position="20"/>
    </location>
</feature>
<gene>
    <name evidence="3" type="ORF">GCM10022242_10340</name>
</gene>
<keyword evidence="4" id="KW-1185">Reference proteome</keyword>
<dbReference type="EMBL" id="BAABAH010000002">
    <property type="protein sequence ID" value="GAA3809549.1"/>
    <property type="molecule type" value="Genomic_DNA"/>
</dbReference>
<dbReference type="InterPro" id="IPR011335">
    <property type="entry name" value="Restrct_endonuc-II-like"/>
</dbReference>
<reference evidence="4" key="1">
    <citation type="journal article" date="2019" name="Int. J. Syst. Evol. Microbiol.">
        <title>The Global Catalogue of Microorganisms (GCM) 10K type strain sequencing project: providing services to taxonomists for standard genome sequencing and annotation.</title>
        <authorList>
            <consortium name="The Broad Institute Genomics Platform"/>
            <consortium name="The Broad Institute Genome Sequencing Center for Infectious Disease"/>
            <person name="Wu L."/>
            <person name="Ma J."/>
        </authorList>
    </citation>
    <scope>NUCLEOTIDE SEQUENCE [LARGE SCALE GENOMIC DNA]</scope>
    <source>
        <strain evidence="4">JCM 16953</strain>
    </source>
</reference>
<proteinExistence type="predicted"/>
<evidence type="ECO:0000259" key="2">
    <source>
        <dbReference type="Pfam" id="PF04480"/>
    </source>
</evidence>
<organism evidence="3 4">
    <name type="scientific">Nocardioides panacisoli</name>
    <dbReference type="NCBI Taxonomy" id="627624"/>
    <lineage>
        <taxon>Bacteria</taxon>
        <taxon>Bacillati</taxon>
        <taxon>Actinomycetota</taxon>
        <taxon>Actinomycetes</taxon>
        <taxon>Propionibacteriales</taxon>
        <taxon>Nocardioidaceae</taxon>
        <taxon>Nocardioides</taxon>
    </lineage>
</organism>
<feature type="domain" description="DUF559" evidence="2">
    <location>
        <begin position="237"/>
        <end position="288"/>
    </location>
</feature>
<evidence type="ECO:0000256" key="1">
    <source>
        <dbReference type="SAM" id="MobiDB-lite"/>
    </source>
</evidence>
<evidence type="ECO:0000313" key="3">
    <source>
        <dbReference type="EMBL" id="GAA3809549.1"/>
    </source>
</evidence>
<dbReference type="Proteomes" id="UP001501821">
    <property type="component" value="Unassembled WGS sequence"/>
</dbReference>
<comment type="caution">
    <text evidence="3">The sequence shown here is derived from an EMBL/GenBank/DDBJ whole genome shotgun (WGS) entry which is preliminary data.</text>
</comment>
<dbReference type="InterPro" id="IPR007569">
    <property type="entry name" value="DUF559"/>
</dbReference>
<feature type="compositionally biased region" description="Basic and acidic residues" evidence="1">
    <location>
        <begin position="1"/>
        <end position="12"/>
    </location>
</feature>
<evidence type="ECO:0000313" key="4">
    <source>
        <dbReference type="Proteomes" id="UP001501821"/>
    </source>
</evidence>
<dbReference type="Gene3D" id="3.40.960.10">
    <property type="entry name" value="VSR Endonuclease"/>
    <property type="match status" value="1"/>
</dbReference>
<name>A0ABP7I352_9ACTN</name>
<sequence length="327" mass="36777">MPHLLPEADRPAMTKPPLPDHPFTFADVRPLGVTRADLDHLRETRHIVTLLRGVFVRADVEVTLAVRAAAAARVMRPHQIVCDRTAAWLHGIDVLTYGELGAVPDVEVCARRGHGPCLRGGVDGRTRDLADGDIMEVGGVRVTTPLRTALDLGCILERRDALAALDAFRRDHELTAPALTMASYRFRRRRGVVQLRELIPLADPRSESARESWTRLAIIDAGLPAPELQVWVTVDGVATYRLDLAYAHRRVAVEYDGYDAHERTPEQVAHDEERRAWLRAHGWTVIVVRRGDFTGAALDRWIHELREALASPYSNRRRLERGAKNRR</sequence>
<dbReference type="Pfam" id="PF04480">
    <property type="entry name" value="DUF559"/>
    <property type="match status" value="1"/>
</dbReference>